<dbReference type="PANTHER" id="PTHR34606">
    <property type="entry name" value="BON DOMAIN-CONTAINING PROTEIN"/>
    <property type="match status" value="1"/>
</dbReference>
<dbReference type="Proteomes" id="UP001589891">
    <property type="component" value="Unassembled WGS sequence"/>
</dbReference>
<evidence type="ECO:0000256" key="1">
    <source>
        <dbReference type="SAM" id="MobiDB-lite"/>
    </source>
</evidence>
<evidence type="ECO:0000313" key="4">
    <source>
        <dbReference type="Proteomes" id="UP001589891"/>
    </source>
</evidence>
<feature type="compositionally biased region" description="Basic and acidic residues" evidence="1">
    <location>
        <begin position="98"/>
        <end position="114"/>
    </location>
</feature>
<comment type="caution">
    <text evidence="3">The sequence shown here is derived from an EMBL/GenBank/DDBJ whole genome shotgun (WGS) entry which is preliminary data.</text>
</comment>
<feature type="region of interest" description="Disordered" evidence="1">
    <location>
        <begin position="90"/>
        <end position="114"/>
    </location>
</feature>
<feature type="domain" description="BON" evidence="2">
    <location>
        <begin position="18"/>
        <end position="87"/>
    </location>
</feature>
<sequence>MKTPLSNHAPQRLGAAVRDAWLTAGVKSSLALARETRGQDIHVKARAGEVFLSGLVDDYQRRNRALQLAGAVHGVIRVDSRDLAVRLMPEPPGAEESADYRAYEAQRRRTEDRH</sequence>
<organism evidence="3 4">
    <name type="scientific">Azorhizophilus paspali</name>
    <name type="common">Azotobacter paspali</name>
    <dbReference type="NCBI Taxonomy" id="69963"/>
    <lineage>
        <taxon>Bacteria</taxon>
        <taxon>Pseudomonadati</taxon>
        <taxon>Pseudomonadota</taxon>
        <taxon>Gammaproteobacteria</taxon>
        <taxon>Pseudomonadales</taxon>
        <taxon>Pseudomonadaceae</taxon>
        <taxon>Azorhizophilus</taxon>
    </lineage>
</organism>
<reference evidence="3 4" key="1">
    <citation type="submission" date="2024-09" db="EMBL/GenBank/DDBJ databases">
        <authorList>
            <person name="Sun Q."/>
            <person name="Mori K."/>
        </authorList>
    </citation>
    <scope>NUCLEOTIDE SEQUENCE [LARGE SCALE GENOMIC DNA]</scope>
    <source>
        <strain evidence="3 4">NCAIM B.01794</strain>
    </source>
</reference>
<dbReference type="InterPro" id="IPR007055">
    <property type="entry name" value="BON_dom"/>
</dbReference>
<dbReference type="InterPro" id="IPR051686">
    <property type="entry name" value="Lipoprotein_DolP"/>
</dbReference>
<dbReference type="PANTHER" id="PTHR34606:SF15">
    <property type="entry name" value="BON DOMAIN-CONTAINING PROTEIN"/>
    <property type="match status" value="1"/>
</dbReference>
<protein>
    <submittedName>
        <fullName evidence="3">BON domain-containing protein</fullName>
    </submittedName>
</protein>
<dbReference type="Pfam" id="PF04972">
    <property type="entry name" value="BON"/>
    <property type="match status" value="1"/>
</dbReference>
<dbReference type="EMBL" id="JBHLSS010000039">
    <property type="protein sequence ID" value="MFC0709182.1"/>
    <property type="molecule type" value="Genomic_DNA"/>
</dbReference>
<keyword evidence="4" id="KW-1185">Reference proteome</keyword>
<evidence type="ECO:0000313" key="3">
    <source>
        <dbReference type="EMBL" id="MFC0709182.1"/>
    </source>
</evidence>
<proteinExistence type="predicted"/>
<accession>A0ABV6SI19</accession>
<name>A0ABV6SI19_AZOPA</name>
<dbReference type="Gene3D" id="3.30.1340.30">
    <property type="match status" value="1"/>
</dbReference>
<dbReference type="PROSITE" id="PS50914">
    <property type="entry name" value="BON"/>
    <property type="match status" value="1"/>
</dbReference>
<dbReference type="RefSeq" id="WP_376943847.1">
    <property type="nucleotide sequence ID" value="NZ_CP171449.1"/>
</dbReference>
<gene>
    <name evidence="3" type="ORF">ACFFGX_06125</name>
</gene>
<evidence type="ECO:0000259" key="2">
    <source>
        <dbReference type="PROSITE" id="PS50914"/>
    </source>
</evidence>